<dbReference type="Pfam" id="PF00854">
    <property type="entry name" value="PTR2"/>
    <property type="match status" value="1"/>
</dbReference>
<dbReference type="SUPFAM" id="SSF103473">
    <property type="entry name" value="MFS general substrate transporter"/>
    <property type="match status" value="1"/>
</dbReference>
<keyword evidence="5 8" id="KW-0472">Membrane</keyword>
<feature type="transmembrane region" description="Helical" evidence="8">
    <location>
        <begin position="385"/>
        <end position="406"/>
    </location>
</feature>
<feature type="transmembrane region" description="Helical" evidence="8">
    <location>
        <begin position="270"/>
        <end position="291"/>
    </location>
</feature>
<evidence type="ECO:0000256" key="1">
    <source>
        <dbReference type="ARBA" id="ARBA00004141"/>
    </source>
</evidence>
<feature type="transmembrane region" description="Helical" evidence="8">
    <location>
        <begin position="538"/>
        <end position="559"/>
    </location>
</feature>
<feature type="transmembrane region" description="Helical" evidence="8">
    <location>
        <begin position="511"/>
        <end position="532"/>
    </location>
</feature>
<comment type="subcellular location">
    <subcellularLocation>
        <location evidence="1 6">Membrane</location>
        <topology evidence="1 6">Multi-pass membrane protein</topology>
    </subcellularLocation>
</comment>
<protein>
    <submittedName>
        <fullName evidence="9">PTR2-domain-containing protein</fullName>
    </submittedName>
</protein>
<dbReference type="PANTHER" id="PTHR11654">
    <property type="entry name" value="OLIGOPEPTIDE TRANSPORTER-RELATED"/>
    <property type="match status" value="1"/>
</dbReference>
<dbReference type="Proteomes" id="UP000799436">
    <property type="component" value="Unassembled WGS sequence"/>
</dbReference>
<keyword evidence="6" id="KW-0813">Transport</keyword>
<keyword evidence="3 6" id="KW-0812">Transmembrane</keyword>
<name>A0A6G1LMA6_9PEZI</name>
<accession>A0A6G1LMA6</accession>
<feature type="transmembrane region" description="Helical" evidence="8">
    <location>
        <begin position="418"/>
        <end position="438"/>
    </location>
</feature>
<evidence type="ECO:0000256" key="6">
    <source>
        <dbReference type="RuleBase" id="RU003755"/>
    </source>
</evidence>
<feature type="transmembrane region" description="Helical" evidence="8">
    <location>
        <begin position="243"/>
        <end position="264"/>
    </location>
</feature>
<evidence type="ECO:0000256" key="7">
    <source>
        <dbReference type="SAM" id="MobiDB-lite"/>
    </source>
</evidence>
<feature type="transmembrane region" description="Helical" evidence="8">
    <location>
        <begin position="479"/>
        <end position="499"/>
    </location>
</feature>
<evidence type="ECO:0000313" key="10">
    <source>
        <dbReference type="Proteomes" id="UP000799436"/>
    </source>
</evidence>
<keyword evidence="10" id="KW-1185">Reference proteome</keyword>
<dbReference type="PROSITE" id="PS01023">
    <property type="entry name" value="PTR2_2"/>
    <property type="match status" value="1"/>
</dbReference>
<keyword evidence="4 8" id="KW-1133">Transmembrane helix</keyword>
<dbReference type="GO" id="GO:0016020">
    <property type="term" value="C:membrane"/>
    <property type="evidence" value="ECO:0007669"/>
    <property type="project" value="UniProtKB-SubCell"/>
</dbReference>
<gene>
    <name evidence="9" type="ORF">EJ03DRAFT_264441</name>
</gene>
<organism evidence="9 10">
    <name type="scientific">Teratosphaeria nubilosa</name>
    <dbReference type="NCBI Taxonomy" id="161662"/>
    <lineage>
        <taxon>Eukaryota</taxon>
        <taxon>Fungi</taxon>
        <taxon>Dikarya</taxon>
        <taxon>Ascomycota</taxon>
        <taxon>Pezizomycotina</taxon>
        <taxon>Dothideomycetes</taxon>
        <taxon>Dothideomycetidae</taxon>
        <taxon>Mycosphaerellales</taxon>
        <taxon>Teratosphaeriaceae</taxon>
        <taxon>Teratosphaeria</taxon>
    </lineage>
</organism>
<comment type="similarity">
    <text evidence="2 6">Belongs to the major facilitator superfamily. Proton-dependent oligopeptide transporter (POT/PTR) (TC 2.A.17) family.</text>
</comment>
<dbReference type="EMBL" id="ML995810">
    <property type="protein sequence ID" value="KAF2773709.1"/>
    <property type="molecule type" value="Genomic_DNA"/>
</dbReference>
<evidence type="ECO:0000256" key="3">
    <source>
        <dbReference type="ARBA" id="ARBA00022692"/>
    </source>
</evidence>
<proteinExistence type="inferred from homology"/>
<evidence type="ECO:0000256" key="5">
    <source>
        <dbReference type="ARBA" id="ARBA00023136"/>
    </source>
</evidence>
<sequence length="571" mass="61888">MERSRRVAVGNTIAGRIRSFLGTGLQNTDRGHYELVDHDAEGPKQQEESSNPASPAHPLGGTDEDDRSLRRVADTLPWSAFLVAAVELCERFTFHGLSGPFQNYISNSYHDPNGLPGAIGLGQGGATALTSIFQFWCYLTPVFGAIAADQYLGKYYTILYSAVIYAAGIAVLFLTSIPFAIESGFALPGLLTAMAVIGLGAGGIKSNVSPLIAEQYQNDRPYTKILVSGERVVMDPAVTIQRIYMVFYLCINIGSLSPVLTTVLEASIGFWSAYLICLFAFGIGLVVLIGGKRKYVLHPPKGSDMSWAFQIVWIGIRNRSLEAAKPGVRGAVPWSSALVDEVRRALLACKVFLFFPIYWLLNMQMLNNLISQAGTMALHGIPNDIMGNINPISIIAFIPICDRLLYPALRRVGIAFKPITRIFVGFLLAAAAMAYAAYVQKLIYGSAPCYAQPLKCSAALRPDGTYAPNEVHVALQTPAYVLIGMSEIFASITGLEYAYTQAPPSMRSLITSMFLLMAALGAILGVVISPFAVDPTLLWMYIGLAVAGLATGVIFWLNFRTQDDPKTHVNG</sequence>
<feature type="region of interest" description="Disordered" evidence="7">
    <location>
        <begin position="39"/>
        <end position="66"/>
    </location>
</feature>
<dbReference type="AlphaFoldDB" id="A0A6G1LMA6"/>
<dbReference type="InterPro" id="IPR018456">
    <property type="entry name" value="PTR2_symporter_CS"/>
</dbReference>
<dbReference type="GO" id="GO:0006857">
    <property type="term" value="P:oligopeptide transport"/>
    <property type="evidence" value="ECO:0007669"/>
    <property type="project" value="InterPro"/>
</dbReference>
<dbReference type="InterPro" id="IPR036259">
    <property type="entry name" value="MFS_trans_sf"/>
</dbReference>
<reference evidence="9" key="1">
    <citation type="journal article" date="2020" name="Stud. Mycol.">
        <title>101 Dothideomycetes genomes: a test case for predicting lifestyles and emergence of pathogens.</title>
        <authorList>
            <person name="Haridas S."/>
            <person name="Albert R."/>
            <person name="Binder M."/>
            <person name="Bloem J."/>
            <person name="Labutti K."/>
            <person name="Salamov A."/>
            <person name="Andreopoulos B."/>
            <person name="Baker S."/>
            <person name="Barry K."/>
            <person name="Bills G."/>
            <person name="Bluhm B."/>
            <person name="Cannon C."/>
            <person name="Castanera R."/>
            <person name="Culley D."/>
            <person name="Daum C."/>
            <person name="Ezra D."/>
            <person name="Gonzalez J."/>
            <person name="Henrissat B."/>
            <person name="Kuo A."/>
            <person name="Liang C."/>
            <person name="Lipzen A."/>
            <person name="Lutzoni F."/>
            <person name="Magnuson J."/>
            <person name="Mondo S."/>
            <person name="Nolan M."/>
            <person name="Ohm R."/>
            <person name="Pangilinan J."/>
            <person name="Park H.-J."/>
            <person name="Ramirez L."/>
            <person name="Alfaro M."/>
            <person name="Sun H."/>
            <person name="Tritt A."/>
            <person name="Yoshinaga Y."/>
            <person name="Zwiers L.-H."/>
            <person name="Turgeon B."/>
            <person name="Goodwin S."/>
            <person name="Spatafora J."/>
            <person name="Crous P."/>
            <person name="Grigoriev I."/>
        </authorList>
    </citation>
    <scope>NUCLEOTIDE SEQUENCE</scope>
    <source>
        <strain evidence="9">CBS 116005</strain>
    </source>
</reference>
<evidence type="ECO:0000313" key="9">
    <source>
        <dbReference type="EMBL" id="KAF2773709.1"/>
    </source>
</evidence>
<feature type="transmembrane region" description="Helical" evidence="8">
    <location>
        <begin position="185"/>
        <end position="204"/>
    </location>
</feature>
<feature type="transmembrane region" description="Helical" evidence="8">
    <location>
        <begin position="345"/>
        <end position="365"/>
    </location>
</feature>
<feature type="transmembrane region" description="Helical" evidence="8">
    <location>
        <begin position="158"/>
        <end position="179"/>
    </location>
</feature>
<evidence type="ECO:0000256" key="2">
    <source>
        <dbReference type="ARBA" id="ARBA00005982"/>
    </source>
</evidence>
<dbReference type="OrthoDB" id="8904098at2759"/>
<evidence type="ECO:0000256" key="4">
    <source>
        <dbReference type="ARBA" id="ARBA00022989"/>
    </source>
</evidence>
<dbReference type="InterPro" id="IPR000109">
    <property type="entry name" value="POT_fam"/>
</dbReference>
<dbReference type="Gene3D" id="1.20.1250.20">
    <property type="entry name" value="MFS general substrate transporter like domains"/>
    <property type="match status" value="1"/>
</dbReference>
<evidence type="ECO:0000256" key="8">
    <source>
        <dbReference type="SAM" id="Phobius"/>
    </source>
</evidence>
<dbReference type="GO" id="GO:0022857">
    <property type="term" value="F:transmembrane transporter activity"/>
    <property type="evidence" value="ECO:0007669"/>
    <property type="project" value="InterPro"/>
</dbReference>